<dbReference type="EMBL" id="JAVHNR010000003">
    <property type="protein sequence ID" value="KAK6347573.1"/>
    <property type="molecule type" value="Genomic_DNA"/>
</dbReference>
<dbReference type="Pfam" id="PF05691">
    <property type="entry name" value="Raffinose_syn"/>
    <property type="match status" value="1"/>
</dbReference>
<comment type="catalytic activity">
    <reaction evidence="4">
        <text>alpha-D-galactosyl-(1-&gt;3)-1D-myo-inositol + sucrose = raffinose + myo-inositol</text>
        <dbReference type="Rhea" id="RHEA:20161"/>
        <dbReference type="ChEBI" id="CHEBI:16634"/>
        <dbReference type="ChEBI" id="CHEBI:17268"/>
        <dbReference type="ChEBI" id="CHEBI:17505"/>
        <dbReference type="ChEBI" id="CHEBI:17992"/>
        <dbReference type="EC" id="2.4.1.82"/>
    </reaction>
</comment>
<dbReference type="GO" id="GO:0004557">
    <property type="term" value="F:alpha-galactosidase activity"/>
    <property type="evidence" value="ECO:0007669"/>
    <property type="project" value="UniProtKB-EC"/>
</dbReference>
<dbReference type="GO" id="GO:0047274">
    <property type="term" value="F:galactinol-sucrose galactosyltransferase activity"/>
    <property type="evidence" value="ECO:0007669"/>
    <property type="project" value="UniProtKB-EC"/>
</dbReference>
<evidence type="ECO:0000256" key="4">
    <source>
        <dbReference type="ARBA" id="ARBA00049426"/>
    </source>
</evidence>
<proteinExistence type="inferred from homology"/>
<sequence length="892" mass="99410">MKLSSYPPLAGTTIVDEEQVDVIVCIDLDDSEVKCLASSRSGIVCNVWHDNGTTHEWRGEKMEPCLEGEEFSVFSTASSNSLYFKCRLYSTATEQPISFTINYLYPGDPSTKWVNSEFQTTDGIIIFRPKPLFHSMDRGLRISMPESRNLDSYFTLPPSPEGSEPVTIRQIRKYTRTTMAMATEPRTWVYTFPIPTSRSFQDPGYAEVALALPVKGTTISYFATIKHGTAWVQPHHSTGRGLREYEGFHPPREAIMAAFMTYQGDVVVFLPLSSGSKTVYLKGSQNPREDVVIGVGRNDGSSNVDGKVVVVVAKDVEEAVEEAVYWAKRISEDGRIINIEEEEEEQGGGDDPWSDSLKYCTWNSLGRELTDKRIVDAVTDLYNSKIEIQTVIIDDNWQSLDNNGNDSFGHRWTDFEADKVAFPRGLKGLVEDIKRNNKGVKHVAVWHGILGYWNGVSPDSWISRNYKLRKIGNGSIHVVDQTDIGKFYDDFYKFLSDQGITAVKADTQCLLDERLPSGDKGELFPAYLSAWRNAASKYFGTRAISCMSLVPQILFTNHLPPSLPKFTLRNSDDFFPHTPNSHPWHIFANAHNAVLTARLNVTPDWDMFQTKHEWAGYHAAARCISGGPIYITDDVGQHDIDIVKKVTARSKTGAMVTLRPNGKARSCGFFTGFGERRPLRVVGTNSVAGYDVKLVGTFNLEGGRERTDMIPVKEIVGNEVITTLGGGGLKVINEFAVFSHHMQRAQVVKSEGYVKMNVEKGGWDVVSVCPIVPVKTDGGREEVSIGVFGLIEQISGAAGMSEVKIAGGNSTVRVGAELKALGVFGIYANYSNPSRYGRIRQVTIGGRDVPERFWTIGRGIKYGEITVDVQGAWDYLRLDDRWDLWVWIHMAV</sequence>
<reference evidence="5 6" key="1">
    <citation type="submission" date="2019-10" db="EMBL/GenBank/DDBJ databases">
        <authorList>
            <person name="Palmer J.M."/>
        </authorList>
    </citation>
    <scope>NUCLEOTIDE SEQUENCE [LARGE SCALE GENOMIC DNA]</scope>
    <source>
        <strain evidence="5 6">TWF718</strain>
    </source>
</reference>
<dbReference type="AlphaFoldDB" id="A0AAN8RJD5"/>
<dbReference type="Proteomes" id="UP001313282">
    <property type="component" value="Unassembled WGS sequence"/>
</dbReference>
<dbReference type="SUPFAM" id="SSF51445">
    <property type="entry name" value="(Trans)glycosidases"/>
    <property type="match status" value="1"/>
</dbReference>
<dbReference type="InterPro" id="IPR017853">
    <property type="entry name" value="GH"/>
</dbReference>
<name>A0AAN8RJD5_9PEZI</name>
<dbReference type="PANTHER" id="PTHR31268">
    <property type="match status" value="1"/>
</dbReference>
<organism evidence="5 6">
    <name type="scientific">Orbilia javanica</name>
    <dbReference type="NCBI Taxonomy" id="47235"/>
    <lineage>
        <taxon>Eukaryota</taxon>
        <taxon>Fungi</taxon>
        <taxon>Dikarya</taxon>
        <taxon>Ascomycota</taxon>
        <taxon>Pezizomycotina</taxon>
        <taxon>Orbiliomycetes</taxon>
        <taxon>Orbiliales</taxon>
        <taxon>Orbiliaceae</taxon>
        <taxon>Orbilia</taxon>
    </lineage>
</organism>
<evidence type="ECO:0000313" key="6">
    <source>
        <dbReference type="Proteomes" id="UP001313282"/>
    </source>
</evidence>
<evidence type="ECO:0000256" key="2">
    <source>
        <dbReference type="ARBA" id="ARBA00007240"/>
    </source>
</evidence>
<keyword evidence="3" id="KW-0119">Carbohydrate metabolism</keyword>
<gene>
    <name evidence="5" type="ORF">TWF718_005411</name>
</gene>
<keyword evidence="6" id="KW-1185">Reference proteome</keyword>
<evidence type="ECO:0000256" key="3">
    <source>
        <dbReference type="ARBA" id="ARBA00023277"/>
    </source>
</evidence>
<comment type="caution">
    <text evidence="5">The sequence shown here is derived from an EMBL/GenBank/DDBJ whole genome shotgun (WGS) entry which is preliminary data.</text>
</comment>
<evidence type="ECO:0008006" key="7">
    <source>
        <dbReference type="Google" id="ProtNLM"/>
    </source>
</evidence>
<dbReference type="Gene3D" id="3.20.20.70">
    <property type="entry name" value="Aldolase class I"/>
    <property type="match status" value="1"/>
</dbReference>
<comment type="similarity">
    <text evidence="2">Belongs to the glycosyl hydrolases 36 family.</text>
</comment>
<comment type="catalytic activity">
    <reaction evidence="1">
        <text>Hydrolysis of terminal, non-reducing alpha-D-galactose residues in alpha-D-galactosides, including galactose oligosaccharides, galactomannans and galactolipids.</text>
        <dbReference type="EC" id="3.2.1.22"/>
    </reaction>
</comment>
<protein>
    <recommendedName>
        <fullName evidence="7">Alpha-galactosidase</fullName>
    </recommendedName>
</protein>
<dbReference type="InterPro" id="IPR008811">
    <property type="entry name" value="Glycosyl_hydrolases_36"/>
</dbReference>
<accession>A0AAN8RJD5</accession>
<evidence type="ECO:0000313" key="5">
    <source>
        <dbReference type="EMBL" id="KAK6347573.1"/>
    </source>
</evidence>
<dbReference type="InterPro" id="IPR013785">
    <property type="entry name" value="Aldolase_TIM"/>
</dbReference>
<evidence type="ECO:0000256" key="1">
    <source>
        <dbReference type="ARBA" id="ARBA00001255"/>
    </source>
</evidence>
<dbReference type="PANTHER" id="PTHR31268:SF32">
    <property type="entry name" value="GALACTINOL--SUCROSE GALACTOSYLTRANSFERASE 2-RELATED"/>
    <property type="match status" value="1"/>
</dbReference>